<dbReference type="OrthoDB" id="197846at2759"/>
<organism evidence="2 3">
    <name type="scientific">Diacronema lutheri</name>
    <name type="common">Unicellular marine alga</name>
    <name type="synonym">Monochrysis lutheri</name>
    <dbReference type="NCBI Taxonomy" id="2081491"/>
    <lineage>
        <taxon>Eukaryota</taxon>
        <taxon>Haptista</taxon>
        <taxon>Haptophyta</taxon>
        <taxon>Pavlovophyceae</taxon>
        <taxon>Pavlovales</taxon>
        <taxon>Pavlovaceae</taxon>
        <taxon>Diacronema</taxon>
    </lineage>
</organism>
<dbReference type="AlphaFoldDB" id="A0A8J5XNY3"/>
<dbReference type="Proteomes" id="UP000751190">
    <property type="component" value="Unassembled WGS sequence"/>
</dbReference>
<sequence>MATWRFVVLLTMSASTLVDAGLDVAAPWSSIVRSVDRMRASCELEDGLVPRAERRFLINGWHWHNLVVQLHLRRLADALRDDAPPTAAAVQHAWAYLWDFSARALGRTETSLFLPWMRSVLPDRHGPAVERLAALCAAEQARGVRLAARVRALGQSQKPLASSAAVQLRRDCLELRRAIEAKHSHALALAVPLISANVRAAEQERFNQRVIASMGAGPSRLHLVGMADVVEALMPVRSTRVPAPARSTLWPARAGASLGFGLDGDQRAIFRSRIPWVARSMIPRWRSLYAARAGPLLTAQPTPESKG</sequence>
<feature type="signal peptide" evidence="1">
    <location>
        <begin position="1"/>
        <end position="20"/>
    </location>
</feature>
<accession>A0A8J5XNY3</accession>
<evidence type="ECO:0000256" key="1">
    <source>
        <dbReference type="SAM" id="SignalP"/>
    </source>
</evidence>
<evidence type="ECO:0000313" key="3">
    <source>
        <dbReference type="Proteomes" id="UP000751190"/>
    </source>
</evidence>
<evidence type="ECO:0000313" key="2">
    <source>
        <dbReference type="EMBL" id="KAG8467249.1"/>
    </source>
</evidence>
<name>A0A8J5XNY3_DIALT</name>
<protein>
    <submittedName>
        <fullName evidence="2">Uncharacterized protein</fullName>
    </submittedName>
</protein>
<feature type="chain" id="PRO_5035209332" evidence="1">
    <location>
        <begin position="21"/>
        <end position="307"/>
    </location>
</feature>
<keyword evidence="3" id="KW-1185">Reference proteome</keyword>
<dbReference type="OMA" id="FLINGWH"/>
<gene>
    <name evidence="2" type="ORF">KFE25_000565</name>
</gene>
<comment type="caution">
    <text evidence="2">The sequence shown here is derived from an EMBL/GenBank/DDBJ whole genome shotgun (WGS) entry which is preliminary data.</text>
</comment>
<keyword evidence="1" id="KW-0732">Signal</keyword>
<reference evidence="2" key="1">
    <citation type="submission" date="2021-05" db="EMBL/GenBank/DDBJ databases">
        <title>The genome of the haptophyte Pavlova lutheri (Diacronema luteri, Pavlovales) - a model for lipid biosynthesis in eukaryotic algae.</title>
        <authorList>
            <person name="Hulatt C.J."/>
            <person name="Posewitz M.C."/>
        </authorList>
    </citation>
    <scope>NUCLEOTIDE SEQUENCE</scope>
    <source>
        <strain evidence="2">NIVA-4/92</strain>
    </source>
</reference>
<proteinExistence type="predicted"/>
<dbReference type="EMBL" id="JAGTXO010000006">
    <property type="protein sequence ID" value="KAG8467249.1"/>
    <property type="molecule type" value="Genomic_DNA"/>
</dbReference>